<evidence type="ECO:0000256" key="5">
    <source>
        <dbReference type="ARBA" id="ARBA00023014"/>
    </source>
</evidence>
<protein>
    <submittedName>
        <fullName evidence="7">Radical SAM protein</fullName>
    </submittedName>
</protein>
<keyword evidence="4" id="KW-0408">Iron</keyword>
<name>A0A7T7XQC6_9SPIR</name>
<reference evidence="7" key="1">
    <citation type="submission" date="2021-01" db="EMBL/GenBank/DDBJ databases">
        <title>Description of Breznakiella homolactica.</title>
        <authorList>
            <person name="Song Y."/>
            <person name="Brune A."/>
        </authorList>
    </citation>
    <scope>NUCLEOTIDE SEQUENCE</scope>
    <source>
        <strain evidence="7">RmG30</strain>
    </source>
</reference>
<dbReference type="SMART" id="SM00729">
    <property type="entry name" value="Elp3"/>
    <property type="match status" value="1"/>
</dbReference>
<evidence type="ECO:0000259" key="6">
    <source>
        <dbReference type="PROSITE" id="PS51918"/>
    </source>
</evidence>
<dbReference type="PANTHER" id="PTHR43409">
    <property type="entry name" value="ANAEROBIC MAGNESIUM-PROTOPORPHYRIN IX MONOMETHYL ESTER CYCLASE-RELATED"/>
    <property type="match status" value="1"/>
</dbReference>
<dbReference type="AlphaFoldDB" id="A0A7T7XQC6"/>
<evidence type="ECO:0000256" key="4">
    <source>
        <dbReference type="ARBA" id="ARBA00023004"/>
    </source>
</evidence>
<dbReference type="SFLD" id="SFLDS00029">
    <property type="entry name" value="Radical_SAM"/>
    <property type="match status" value="1"/>
</dbReference>
<proteinExistence type="predicted"/>
<dbReference type="Gene3D" id="3.20.20.70">
    <property type="entry name" value="Aldolase class I"/>
    <property type="match status" value="1"/>
</dbReference>
<evidence type="ECO:0000256" key="1">
    <source>
        <dbReference type="ARBA" id="ARBA00001966"/>
    </source>
</evidence>
<sequence length="762" mass="85013">MIYLVQPPLVQLNAPYPSIYYLRSFLEKNGYSCIVSDHSIALFERIFCRQGTETLFADARRAFGKTPGAAAENPYARYNIERFLSESEQWTAVIDRLVNFLRGKDREFAHLLTQANGVIPGGPRYDSCLEAADGQPGPDSAPVLASRLLADLADFITVALDPSFSLVRYAEHLSASVRDFSQVTAGLDSYILNTFYRPFLQEEWRNLEKKLPGGEGQFLLGATIPFPGCLAGALVCAESAKEYFGDRVCTAAGGGYVNTELRSLEEDRFFDYFDYLCFDRGYGSLRAVLDRRAAGGDTDKPLYKTMYRPHGHRSIVRDQAIENSACEKPREEPSESYAEADRDSVKTIFPDYTGIDFSRYIYPVDDANPMHRLWSDGHWLKAYLAHGCYWHACAFCDVQLDYIRGYSPADPEALFAHLKDQAEKTGVRGVHLVDEAAPAASLVRLAELNRAAGLPLEFWGNIRFEKAFTPDTAALLAAGGLIGVSAGIEVASEQGFKRIGKGITLREVVRACAAFKEAGILTHAYLIYGYWDEQEEEIIDSAETMRQLFSQGLLDSAFWHKFVLTRHSRIYAEWKRGRHGDLAVTGDSAAPGEPKLFANNDLRFEGEEQYDKFTAPLDALLSAWMNGDTETPVDRAFPFKVPAPSVPADTVTELLDAYARDRDQERAEFPADGGQRLIFLGSSPMMRPSRGGARLFWRWRLADHEVTVTADRAAALKLLLEKVSRNPSDDPQGFMQELREIIGAAALPELWNTLRNGGLALY</sequence>
<organism evidence="7 8">
    <name type="scientific">Breznakiella homolactica</name>
    <dbReference type="NCBI Taxonomy" id="2798577"/>
    <lineage>
        <taxon>Bacteria</taxon>
        <taxon>Pseudomonadati</taxon>
        <taxon>Spirochaetota</taxon>
        <taxon>Spirochaetia</taxon>
        <taxon>Spirochaetales</taxon>
        <taxon>Breznakiellaceae</taxon>
        <taxon>Breznakiella</taxon>
    </lineage>
</organism>
<dbReference type="InterPro" id="IPR013785">
    <property type="entry name" value="Aldolase_TIM"/>
</dbReference>
<dbReference type="SUPFAM" id="SSF102114">
    <property type="entry name" value="Radical SAM enzymes"/>
    <property type="match status" value="1"/>
</dbReference>
<dbReference type="RefSeq" id="WP_215627843.1">
    <property type="nucleotide sequence ID" value="NZ_CP067089.2"/>
</dbReference>
<dbReference type="Pfam" id="PF04055">
    <property type="entry name" value="Radical_SAM"/>
    <property type="match status" value="1"/>
</dbReference>
<dbReference type="PROSITE" id="PS51918">
    <property type="entry name" value="RADICAL_SAM"/>
    <property type="match status" value="1"/>
</dbReference>
<keyword evidence="2" id="KW-0949">S-adenosyl-L-methionine</keyword>
<dbReference type="GO" id="GO:0003824">
    <property type="term" value="F:catalytic activity"/>
    <property type="evidence" value="ECO:0007669"/>
    <property type="project" value="InterPro"/>
</dbReference>
<comment type="cofactor">
    <cofactor evidence="1">
        <name>[4Fe-4S] cluster</name>
        <dbReference type="ChEBI" id="CHEBI:49883"/>
    </cofactor>
</comment>
<accession>A0A7T7XQC6</accession>
<evidence type="ECO:0000313" key="8">
    <source>
        <dbReference type="Proteomes" id="UP000595917"/>
    </source>
</evidence>
<dbReference type="KEGG" id="bhc:JFL75_06385"/>
<feature type="domain" description="Radical SAM core" evidence="6">
    <location>
        <begin position="374"/>
        <end position="593"/>
    </location>
</feature>
<keyword evidence="8" id="KW-1185">Reference proteome</keyword>
<dbReference type="GO" id="GO:0046872">
    <property type="term" value="F:metal ion binding"/>
    <property type="evidence" value="ECO:0007669"/>
    <property type="project" value="UniProtKB-KW"/>
</dbReference>
<keyword evidence="3" id="KW-0479">Metal-binding</keyword>
<evidence type="ECO:0000313" key="7">
    <source>
        <dbReference type="EMBL" id="QQO10538.1"/>
    </source>
</evidence>
<dbReference type="InterPro" id="IPR058240">
    <property type="entry name" value="rSAM_sf"/>
</dbReference>
<evidence type="ECO:0000256" key="3">
    <source>
        <dbReference type="ARBA" id="ARBA00022723"/>
    </source>
</evidence>
<dbReference type="InterPro" id="IPR051198">
    <property type="entry name" value="BchE-like"/>
</dbReference>
<dbReference type="PANTHER" id="PTHR43409:SF4">
    <property type="entry name" value="RADICAL SAM SUPERFAMILY PROTEIN"/>
    <property type="match status" value="1"/>
</dbReference>
<dbReference type="Proteomes" id="UP000595917">
    <property type="component" value="Chromosome"/>
</dbReference>
<dbReference type="InterPro" id="IPR006638">
    <property type="entry name" value="Elp3/MiaA/NifB-like_rSAM"/>
</dbReference>
<gene>
    <name evidence="7" type="ORF">JFL75_06385</name>
</gene>
<dbReference type="CDD" id="cd01335">
    <property type="entry name" value="Radical_SAM"/>
    <property type="match status" value="1"/>
</dbReference>
<dbReference type="InterPro" id="IPR007197">
    <property type="entry name" value="rSAM"/>
</dbReference>
<dbReference type="SFLD" id="SFLDG01082">
    <property type="entry name" value="B12-binding_domain_containing"/>
    <property type="match status" value="1"/>
</dbReference>
<dbReference type="EMBL" id="CP067089">
    <property type="protein sequence ID" value="QQO10538.1"/>
    <property type="molecule type" value="Genomic_DNA"/>
</dbReference>
<evidence type="ECO:0000256" key="2">
    <source>
        <dbReference type="ARBA" id="ARBA00022691"/>
    </source>
</evidence>
<keyword evidence="5" id="KW-0411">Iron-sulfur</keyword>
<dbReference type="GO" id="GO:0051536">
    <property type="term" value="F:iron-sulfur cluster binding"/>
    <property type="evidence" value="ECO:0007669"/>
    <property type="project" value="UniProtKB-KW"/>
</dbReference>